<dbReference type="InterPro" id="IPR001986">
    <property type="entry name" value="Enolpyruvate_Tfrase_dom"/>
</dbReference>
<dbReference type="RefSeq" id="WP_145205285.1">
    <property type="nucleotide sequence ID" value="NZ_CP036267.1"/>
</dbReference>
<organism evidence="9 10">
    <name type="scientific">Thalassoglobus polymorphus</name>
    <dbReference type="NCBI Taxonomy" id="2527994"/>
    <lineage>
        <taxon>Bacteria</taxon>
        <taxon>Pseudomonadati</taxon>
        <taxon>Planctomycetota</taxon>
        <taxon>Planctomycetia</taxon>
        <taxon>Planctomycetales</taxon>
        <taxon>Planctomycetaceae</taxon>
        <taxon>Thalassoglobus</taxon>
    </lineage>
</organism>
<dbReference type="PROSITE" id="PS00885">
    <property type="entry name" value="EPSP_SYNTHASE_2"/>
    <property type="match status" value="1"/>
</dbReference>
<dbReference type="HAMAP" id="MF_00210">
    <property type="entry name" value="EPSP_synth"/>
    <property type="match status" value="1"/>
</dbReference>
<feature type="binding site" evidence="7">
    <location>
        <position position="199"/>
    </location>
    <ligand>
        <name>3-phosphoshikimate</name>
        <dbReference type="ChEBI" id="CHEBI:145989"/>
    </ligand>
</feature>
<dbReference type="AlphaFoldDB" id="A0A517QVB7"/>
<dbReference type="EMBL" id="CP036267">
    <property type="protein sequence ID" value="QDT35544.1"/>
    <property type="molecule type" value="Genomic_DNA"/>
</dbReference>
<dbReference type="InterPro" id="IPR006264">
    <property type="entry name" value="EPSP_synthase"/>
</dbReference>
<feature type="binding site" evidence="7">
    <location>
        <position position="97"/>
    </location>
    <ligand>
        <name>phosphoenolpyruvate</name>
        <dbReference type="ChEBI" id="CHEBI:58702"/>
    </ligand>
</feature>
<dbReference type="PANTHER" id="PTHR21090:SF5">
    <property type="entry name" value="PENTAFUNCTIONAL AROM POLYPEPTIDE"/>
    <property type="match status" value="1"/>
</dbReference>
<evidence type="ECO:0000256" key="7">
    <source>
        <dbReference type="HAMAP-Rule" id="MF_00210"/>
    </source>
</evidence>
<reference evidence="9 10" key="1">
    <citation type="submission" date="2019-02" db="EMBL/GenBank/DDBJ databases">
        <title>Deep-cultivation of Planctomycetes and their phenomic and genomic characterization uncovers novel biology.</title>
        <authorList>
            <person name="Wiegand S."/>
            <person name="Jogler M."/>
            <person name="Boedeker C."/>
            <person name="Pinto D."/>
            <person name="Vollmers J."/>
            <person name="Rivas-Marin E."/>
            <person name="Kohn T."/>
            <person name="Peeters S.H."/>
            <person name="Heuer A."/>
            <person name="Rast P."/>
            <person name="Oberbeckmann S."/>
            <person name="Bunk B."/>
            <person name="Jeske O."/>
            <person name="Meyerdierks A."/>
            <person name="Storesund J.E."/>
            <person name="Kallscheuer N."/>
            <person name="Luecker S."/>
            <person name="Lage O.M."/>
            <person name="Pohl T."/>
            <person name="Merkel B.J."/>
            <person name="Hornburger P."/>
            <person name="Mueller R.-W."/>
            <person name="Bruemmer F."/>
            <person name="Labrenz M."/>
            <person name="Spormann A.M."/>
            <person name="Op den Camp H."/>
            <person name="Overmann J."/>
            <person name="Amann R."/>
            <person name="Jetten M.S.M."/>
            <person name="Mascher T."/>
            <person name="Medema M.H."/>
            <person name="Devos D.P."/>
            <person name="Kaster A.-K."/>
            <person name="Ovreas L."/>
            <person name="Rohde M."/>
            <person name="Galperin M.Y."/>
            <person name="Jogler C."/>
        </authorList>
    </citation>
    <scope>NUCLEOTIDE SEQUENCE [LARGE SCALE GENOMIC DNA]</scope>
    <source>
        <strain evidence="9 10">Mal48</strain>
    </source>
</reference>
<evidence type="ECO:0000313" key="9">
    <source>
        <dbReference type="EMBL" id="QDT35544.1"/>
    </source>
</evidence>
<feature type="binding site" evidence="7">
    <location>
        <position position="385"/>
    </location>
    <ligand>
        <name>phosphoenolpyruvate</name>
        <dbReference type="ChEBI" id="CHEBI:58702"/>
    </ligand>
</feature>
<dbReference type="GO" id="GO:0009423">
    <property type="term" value="P:chorismate biosynthetic process"/>
    <property type="evidence" value="ECO:0007669"/>
    <property type="project" value="UniProtKB-UniRule"/>
</dbReference>
<comment type="function">
    <text evidence="7">Catalyzes the transfer of the enolpyruvyl moiety of phosphoenolpyruvate (PEP) to the 5-hydroxyl of shikimate-3-phosphate (S3P) to produce enolpyruvyl shikimate-3-phosphate and inorganic phosphate.</text>
</comment>
<comment type="similarity">
    <text evidence="2 7">Belongs to the EPSP synthase family.</text>
</comment>
<evidence type="ECO:0000259" key="8">
    <source>
        <dbReference type="Pfam" id="PF00275"/>
    </source>
</evidence>
<comment type="caution">
    <text evidence="7">Lacks conserved residue(s) required for the propagation of feature annotation.</text>
</comment>
<evidence type="ECO:0000313" key="10">
    <source>
        <dbReference type="Proteomes" id="UP000315724"/>
    </source>
</evidence>
<protein>
    <recommendedName>
        <fullName evidence="7">3-phosphoshikimate 1-carboxyvinyltransferase</fullName>
        <ecNumber evidence="7">2.5.1.19</ecNumber>
    </recommendedName>
    <alternativeName>
        <fullName evidence="7">5-enolpyruvylshikimate-3-phosphate synthase</fullName>
        <shortName evidence="7">EPSP synthase</shortName>
        <shortName evidence="7">EPSPS</shortName>
    </alternativeName>
</protein>
<comment type="subcellular location">
    <subcellularLocation>
        <location evidence="7">Cytoplasm</location>
    </subcellularLocation>
</comment>
<comment type="catalytic activity">
    <reaction evidence="6">
        <text>3-phosphoshikimate + phosphoenolpyruvate = 5-O-(1-carboxyvinyl)-3-phosphoshikimate + phosphate</text>
        <dbReference type="Rhea" id="RHEA:21256"/>
        <dbReference type="ChEBI" id="CHEBI:43474"/>
        <dbReference type="ChEBI" id="CHEBI:57701"/>
        <dbReference type="ChEBI" id="CHEBI:58702"/>
        <dbReference type="ChEBI" id="CHEBI:145989"/>
        <dbReference type="EC" id="2.5.1.19"/>
    </reaction>
    <physiologicalReaction direction="left-to-right" evidence="6">
        <dbReference type="Rhea" id="RHEA:21257"/>
    </physiologicalReaction>
</comment>
<name>A0A517QVB7_9PLAN</name>
<feature type="domain" description="Enolpyruvate transferase" evidence="8">
    <location>
        <begin position="12"/>
        <end position="419"/>
    </location>
</feature>
<dbReference type="InterPro" id="IPR013792">
    <property type="entry name" value="RNA3'P_cycl/enolpyr_Trfase_a/b"/>
</dbReference>
<dbReference type="GO" id="GO:0005737">
    <property type="term" value="C:cytoplasm"/>
    <property type="evidence" value="ECO:0007669"/>
    <property type="project" value="UniProtKB-SubCell"/>
</dbReference>
<dbReference type="SUPFAM" id="SSF55205">
    <property type="entry name" value="EPT/RTPC-like"/>
    <property type="match status" value="1"/>
</dbReference>
<dbReference type="NCBIfam" id="TIGR01356">
    <property type="entry name" value="aroA"/>
    <property type="match status" value="1"/>
</dbReference>
<dbReference type="PANTHER" id="PTHR21090">
    <property type="entry name" value="AROM/DEHYDROQUINATE SYNTHASE"/>
    <property type="match status" value="1"/>
</dbReference>
<comment type="subunit">
    <text evidence="7">Monomer.</text>
</comment>
<proteinExistence type="inferred from homology"/>
<evidence type="ECO:0000256" key="2">
    <source>
        <dbReference type="ARBA" id="ARBA00009948"/>
    </source>
</evidence>
<comment type="pathway">
    <text evidence="1 7">Metabolic intermediate biosynthesis; chorismate biosynthesis; chorismate from D-erythrose 4-phosphate and phosphoenolpyruvate: step 6/7.</text>
</comment>
<dbReference type="GO" id="GO:0003866">
    <property type="term" value="F:3-phosphoshikimate 1-carboxyvinyltransferase activity"/>
    <property type="evidence" value="ECO:0007669"/>
    <property type="project" value="UniProtKB-UniRule"/>
</dbReference>
<feature type="binding site" evidence="7">
    <location>
        <position position="24"/>
    </location>
    <ligand>
        <name>phosphoenolpyruvate</name>
        <dbReference type="ChEBI" id="CHEBI:58702"/>
    </ligand>
</feature>
<feature type="binding site" evidence="7">
    <location>
        <position position="410"/>
    </location>
    <ligand>
        <name>phosphoenolpyruvate</name>
        <dbReference type="ChEBI" id="CHEBI:58702"/>
    </ligand>
</feature>
<evidence type="ECO:0000256" key="6">
    <source>
        <dbReference type="ARBA" id="ARBA00044633"/>
    </source>
</evidence>
<evidence type="ECO:0000256" key="4">
    <source>
        <dbReference type="ARBA" id="ARBA00022679"/>
    </source>
</evidence>
<dbReference type="Gene3D" id="3.65.10.10">
    <property type="entry name" value="Enolpyruvate transferase domain"/>
    <property type="match status" value="2"/>
</dbReference>
<feature type="active site" description="Proton acceptor" evidence="7">
    <location>
        <position position="313"/>
    </location>
</feature>
<gene>
    <name evidence="7 9" type="primary">aroA</name>
    <name evidence="9" type="ORF">Mal48_48210</name>
</gene>
<dbReference type="Pfam" id="PF00275">
    <property type="entry name" value="EPSP_synthase"/>
    <property type="match status" value="1"/>
</dbReference>
<feature type="binding site" evidence="7">
    <location>
        <position position="29"/>
    </location>
    <ligand>
        <name>3-phosphoshikimate</name>
        <dbReference type="ChEBI" id="CHEBI:145989"/>
    </ligand>
</feature>
<keyword evidence="10" id="KW-1185">Reference proteome</keyword>
<dbReference type="Proteomes" id="UP000315724">
    <property type="component" value="Chromosome"/>
</dbReference>
<dbReference type="GO" id="GO:0009073">
    <property type="term" value="P:aromatic amino acid family biosynthetic process"/>
    <property type="evidence" value="ECO:0007669"/>
    <property type="project" value="UniProtKB-KW"/>
</dbReference>
<feature type="binding site" evidence="7">
    <location>
        <position position="25"/>
    </location>
    <ligand>
        <name>3-phosphoshikimate</name>
        <dbReference type="ChEBI" id="CHEBI:145989"/>
    </ligand>
</feature>
<evidence type="ECO:0000256" key="5">
    <source>
        <dbReference type="ARBA" id="ARBA00023141"/>
    </source>
</evidence>
<dbReference type="EC" id="2.5.1.19" evidence="7"/>
<feature type="binding site" evidence="7">
    <location>
        <position position="173"/>
    </location>
    <ligand>
        <name>3-phosphoshikimate</name>
        <dbReference type="ChEBI" id="CHEBI:145989"/>
    </ligand>
</feature>
<keyword evidence="7" id="KW-0963">Cytoplasm</keyword>
<dbReference type="CDD" id="cd01556">
    <property type="entry name" value="EPSP_synthase"/>
    <property type="match status" value="1"/>
</dbReference>
<feature type="binding site" evidence="7">
    <location>
        <position position="172"/>
    </location>
    <ligand>
        <name>3-phosphoshikimate</name>
        <dbReference type="ChEBI" id="CHEBI:145989"/>
    </ligand>
</feature>
<feature type="binding site" evidence="7">
    <location>
        <position position="171"/>
    </location>
    <ligand>
        <name>3-phosphoshikimate</name>
        <dbReference type="ChEBI" id="CHEBI:145989"/>
    </ligand>
</feature>
<dbReference type="PIRSF" id="PIRSF000505">
    <property type="entry name" value="EPSPS"/>
    <property type="match status" value="1"/>
</dbReference>
<feature type="binding site" evidence="7">
    <location>
        <position position="24"/>
    </location>
    <ligand>
        <name>3-phosphoshikimate</name>
        <dbReference type="ChEBI" id="CHEBI:145989"/>
    </ligand>
</feature>
<dbReference type="OrthoDB" id="9809920at2"/>
<dbReference type="KEGG" id="tpol:Mal48_48210"/>
<feature type="binding site" evidence="7">
    <location>
        <position position="313"/>
    </location>
    <ligand>
        <name>3-phosphoshikimate</name>
        <dbReference type="ChEBI" id="CHEBI:145989"/>
    </ligand>
</feature>
<evidence type="ECO:0000256" key="3">
    <source>
        <dbReference type="ARBA" id="ARBA00022605"/>
    </source>
</evidence>
<dbReference type="InterPro" id="IPR023193">
    <property type="entry name" value="EPSP_synthase_CS"/>
</dbReference>
<keyword evidence="5 7" id="KW-0057">Aromatic amino acid biosynthesis</keyword>
<keyword evidence="4 7" id="KW-0808">Transferase</keyword>
<dbReference type="UniPathway" id="UPA00053">
    <property type="reaction ID" value="UER00089"/>
</dbReference>
<feature type="binding site" evidence="7">
    <location>
        <position position="340"/>
    </location>
    <ligand>
        <name>3-phosphoshikimate</name>
        <dbReference type="ChEBI" id="CHEBI:145989"/>
    </ligand>
</feature>
<feature type="binding site" evidence="7">
    <location>
        <position position="125"/>
    </location>
    <ligand>
        <name>phosphoenolpyruvate</name>
        <dbReference type="ChEBI" id="CHEBI:58702"/>
    </ligand>
</feature>
<feature type="binding site" evidence="7">
    <location>
        <position position="344"/>
    </location>
    <ligand>
        <name>phosphoenolpyruvate</name>
        <dbReference type="ChEBI" id="CHEBI:58702"/>
    </ligand>
</feature>
<keyword evidence="3 7" id="KW-0028">Amino-acid biosynthesis</keyword>
<sequence length="427" mass="45380">MSDSIEIQPVSSPVCGSIRPPGSKSLTNRALMIAALADGTTTLTGVLDSVDTQVMANALGQLGILVETDFANQSITVQGAGGKIPAAKADLWCENSGTSIRFLTALCAIGNGTYRLDGNERMRERPIAPLVAALANAGIEATCELTNDCPPVVIKTNGLNADVIEVSGAISSQYLSGLLMMAPAAQCDITIRVVGELVSRPYIDMTLEVMRSFGAVIEEPEPNQFRVKATGYTGREYDIEPDASAASYFFAVAAITGGEVTVEGLHRNALQGDVGFVDALVEMGCGAKWNTNSITVIGKPLKGIDIDMNTISDTAQTLACVAPFAEGTTRIRNVAHNRVKETDRIQAVVDELQRAGINAEEHEDGMTIHPGSPQSTTIHTYDDHRMAMSFALLGLKSPGISIADPGCTSKTYPHYFEDLERLCRGVQ</sequence>
<feature type="binding site" evidence="7">
    <location>
        <position position="173"/>
    </location>
    <ligand>
        <name>phosphoenolpyruvate</name>
        <dbReference type="ChEBI" id="CHEBI:58702"/>
    </ligand>
</feature>
<dbReference type="InterPro" id="IPR036968">
    <property type="entry name" value="Enolpyruvate_Tfrase_sf"/>
</dbReference>
<evidence type="ECO:0000256" key="1">
    <source>
        <dbReference type="ARBA" id="ARBA00004811"/>
    </source>
</evidence>
<dbReference type="GO" id="GO:0008652">
    <property type="term" value="P:amino acid biosynthetic process"/>
    <property type="evidence" value="ECO:0007669"/>
    <property type="project" value="UniProtKB-KW"/>
</dbReference>
<accession>A0A517QVB7</accession>